<accession>A0A6J7RKN0</accession>
<evidence type="ECO:0000256" key="5">
    <source>
        <dbReference type="ARBA" id="ARBA00023002"/>
    </source>
</evidence>
<dbReference type="PROSITE" id="PS51387">
    <property type="entry name" value="FAD_PCMH"/>
    <property type="match status" value="1"/>
</dbReference>
<dbReference type="PANTHER" id="PTHR42934:SF2">
    <property type="entry name" value="GLYCOLATE OXIDASE SUBUNIT GLCD"/>
    <property type="match status" value="1"/>
</dbReference>
<dbReference type="Pfam" id="PF01565">
    <property type="entry name" value="FAD_binding_4"/>
    <property type="match status" value="1"/>
</dbReference>
<dbReference type="SUPFAM" id="SSF55103">
    <property type="entry name" value="FAD-linked oxidases, C-terminal domain"/>
    <property type="match status" value="1"/>
</dbReference>
<proteinExistence type="inferred from homology"/>
<name>A0A6J7RKN0_9ZZZZ</name>
<dbReference type="InterPro" id="IPR036318">
    <property type="entry name" value="FAD-bd_PCMH-like_sf"/>
</dbReference>
<evidence type="ECO:0000259" key="6">
    <source>
        <dbReference type="PROSITE" id="PS51387"/>
    </source>
</evidence>
<evidence type="ECO:0000256" key="2">
    <source>
        <dbReference type="ARBA" id="ARBA00008000"/>
    </source>
</evidence>
<dbReference type="FunFam" id="3.30.70.2740:FF:000001">
    <property type="entry name" value="D-lactate dehydrogenase mitochondrial"/>
    <property type="match status" value="1"/>
</dbReference>
<evidence type="ECO:0000256" key="4">
    <source>
        <dbReference type="ARBA" id="ARBA00022827"/>
    </source>
</evidence>
<feature type="domain" description="FAD-binding PCMH-type" evidence="6">
    <location>
        <begin position="33"/>
        <end position="212"/>
    </location>
</feature>
<dbReference type="InterPro" id="IPR016166">
    <property type="entry name" value="FAD-bd_PCMH"/>
</dbReference>
<reference evidence="7" key="1">
    <citation type="submission" date="2020-05" db="EMBL/GenBank/DDBJ databases">
        <authorList>
            <person name="Chiriac C."/>
            <person name="Salcher M."/>
            <person name="Ghai R."/>
            <person name="Kavagutti S V."/>
        </authorList>
    </citation>
    <scope>NUCLEOTIDE SEQUENCE</scope>
</reference>
<keyword evidence="4" id="KW-0274">FAD</keyword>
<dbReference type="Gene3D" id="3.30.465.10">
    <property type="match status" value="1"/>
</dbReference>
<dbReference type="EMBL" id="CAFBPU010000013">
    <property type="protein sequence ID" value="CAB5029409.1"/>
    <property type="molecule type" value="Genomic_DNA"/>
</dbReference>
<keyword evidence="3" id="KW-0285">Flavoprotein</keyword>
<dbReference type="InterPro" id="IPR051914">
    <property type="entry name" value="FAD-linked_OxidoTrans_Type4"/>
</dbReference>
<dbReference type="InterPro" id="IPR016169">
    <property type="entry name" value="FAD-bd_PCMH_sub2"/>
</dbReference>
<dbReference type="FunFam" id="1.10.45.10:FF:000001">
    <property type="entry name" value="D-lactate dehydrogenase mitochondrial"/>
    <property type="match status" value="1"/>
</dbReference>
<dbReference type="GO" id="GO:0016491">
    <property type="term" value="F:oxidoreductase activity"/>
    <property type="evidence" value="ECO:0007669"/>
    <property type="project" value="UniProtKB-KW"/>
</dbReference>
<dbReference type="Pfam" id="PF02913">
    <property type="entry name" value="FAD-oxidase_C"/>
    <property type="match status" value="1"/>
</dbReference>
<evidence type="ECO:0000256" key="3">
    <source>
        <dbReference type="ARBA" id="ARBA00022630"/>
    </source>
</evidence>
<gene>
    <name evidence="7" type="ORF">UFOPK4150_00807</name>
</gene>
<dbReference type="InterPro" id="IPR006094">
    <property type="entry name" value="Oxid_FAD_bind_N"/>
</dbReference>
<dbReference type="InterPro" id="IPR016171">
    <property type="entry name" value="Vanillyl_alc_oxidase_C-sub2"/>
</dbReference>
<dbReference type="AlphaFoldDB" id="A0A6J7RKN0"/>
<dbReference type="InterPro" id="IPR016164">
    <property type="entry name" value="FAD-linked_Oxase-like_C"/>
</dbReference>
<comment type="cofactor">
    <cofactor evidence="1">
        <name>FAD</name>
        <dbReference type="ChEBI" id="CHEBI:57692"/>
    </cofactor>
</comment>
<evidence type="ECO:0000313" key="7">
    <source>
        <dbReference type="EMBL" id="CAB5029409.1"/>
    </source>
</evidence>
<dbReference type="Gene3D" id="3.30.70.2740">
    <property type="match status" value="1"/>
</dbReference>
<dbReference type="Gene3D" id="1.10.45.10">
    <property type="entry name" value="Vanillyl-alcohol Oxidase, Chain A, domain 4"/>
    <property type="match status" value="1"/>
</dbReference>
<dbReference type="SUPFAM" id="SSF56176">
    <property type="entry name" value="FAD-binding/transporter-associated domain-like"/>
    <property type="match status" value="1"/>
</dbReference>
<organism evidence="7">
    <name type="scientific">freshwater metagenome</name>
    <dbReference type="NCBI Taxonomy" id="449393"/>
    <lineage>
        <taxon>unclassified sequences</taxon>
        <taxon>metagenomes</taxon>
        <taxon>ecological metagenomes</taxon>
    </lineage>
</organism>
<dbReference type="PANTHER" id="PTHR42934">
    <property type="entry name" value="GLYCOLATE OXIDASE SUBUNIT GLCD"/>
    <property type="match status" value="1"/>
</dbReference>
<protein>
    <submittedName>
        <fullName evidence="7">Unannotated protein</fullName>
    </submittedName>
</protein>
<keyword evidence="5" id="KW-0560">Oxidoreductase</keyword>
<sequence>MLRAAEAALADGDVVTDSDRLESYRFDRSTGTEAGVPFAVAFPRTTEQVAALVAAAYEHRVPIVPRGAGSGLSGGSNAIDGSLVVCVERMNQVIGVDVGNGYVETQPGIFNQDLREHVAGHGMWYAPDPASKDFCSIGGNVNTNAGGLCCVKYGVTRDAVIGLEVVLADGRITRLGRRTIKGVAGYDLTGLMVGSEGTLGIVTMARLRLRPPPAPPTTAVAVFADMASAGRAVEAIMSVTSPSLLEMMDRTTLRAVEAWRPMGLDTEAAALLIAQSDLPGAVGETEADRLLAECEKAGATECFRSEDPEQADMLLGARRMAIPALESMGDWLLDDVSVPRRRLAEAVAAIERVSQERDVMIGTFGHAGDGNLHPTIVTPRGDHEAAARAMLAFHDILDVALALDGTVTGEHGVGLLKRAALTTELDPVAIDLHGRIKQALDPRGIFNPGKALPRW</sequence>
<comment type="similarity">
    <text evidence="2">Belongs to the FAD-binding oxidoreductase/transferase type 4 family.</text>
</comment>
<dbReference type="InterPro" id="IPR004113">
    <property type="entry name" value="FAD-bd_oxidored_4_C"/>
</dbReference>
<dbReference type="GO" id="GO:0071949">
    <property type="term" value="F:FAD binding"/>
    <property type="evidence" value="ECO:0007669"/>
    <property type="project" value="InterPro"/>
</dbReference>
<evidence type="ECO:0000256" key="1">
    <source>
        <dbReference type="ARBA" id="ARBA00001974"/>
    </source>
</evidence>